<keyword evidence="2" id="KW-0732">Signal</keyword>
<accession>A0A239MRS4</accession>
<feature type="chain" id="PRO_5012399117" evidence="2">
    <location>
        <begin position="22"/>
        <end position="211"/>
    </location>
</feature>
<dbReference type="Gene3D" id="1.20.1260.10">
    <property type="match status" value="1"/>
</dbReference>
<sequence>MTRRRAVLALVSLAVLGGAVGCFEPDRGGPTAVGSSPPGDGPSAAGSGDGSVATGPNTTDIAWLQLLIAMNERLLPVLDLVPSRSGDPAVQLYASVARRARTAELESLRKLAAGLTLPENEHLKHDMPGMPTAAQRAALAKASGNAFDRGFAAAMIAHLDQASRLCAGEQNSGADPAFRSLAETIARGVGEERARASALDARAASPSANTR</sequence>
<evidence type="ECO:0000313" key="5">
    <source>
        <dbReference type="Proteomes" id="UP000198362"/>
    </source>
</evidence>
<dbReference type="AlphaFoldDB" id="A0A239MRS4"/>
<dbReference type="InterPro" id="IPR005183">
    <property type="entry name" value="DUF305_CopM-like"/>
</dbReference>
<dbReference type="InterPro" id="IPR012347">
    <property type="entry name" value="Ferritin-like"/>
</dbReference>
<organism evidence="4 5">
    <name type="scientific">Asanoa hainanensis</name>
    <dbReference type="NCBI Taxonomy" id="560556"/>
    <lineage>
        <taxon>Bacteria</taxon>
        <taxon>Bacillati</taxon>
        <taxon>Actinomycetota</taxon>
        <taxon>Actinomycetes</taxon>
        <taxon>Micromonosporales</taxon>
        <taxon>Micromonosporaceae</taxon>
        <taxon>Asanoa</taxon>
    </lineage>
</organism>
<feature type="compositionally biased region" description="Low complexity" evidence="1">
    <location>
        <begin position="32"/>
        <end position="52"/>
    </location>
</feature>
<evidence type="ECO:0000256" key="1">
    <source>
        <dbReference type="SAM" id="MobiDB-lite"/>
    </source>
</evidence>
<feature type="domain" description="DUF305" evidence="3">
    <location>
        <begin position="60"/>
        <end position="188"/>
    </location>
</feature>
<evidence type="ECO:0000259" key="3">
    <source>
        <dbReference type="Pfam" id="PF03713"/>
    </source>
</evidence>
<proteinExistence type="predicted"/>
<reference evidence="4 5" key="1">
    <citation type="submission" date="2017-06" db="EMBL/GenBank/DDBJ databases">
        <authorList>
            <person name="Kim H.J."/>
            <person name="Triplett B.A."/>
        </authorList>
    </citation>
    <scope>NUCLEOTIDE SEQUENCE [LARGE SCALE GENOMIC DNA]</scope>
    <source>
        <strain evidence="4 5">CGMCC 4.5593</strain>
    </source>
</reference>
<dbReference type="EMBL" id="FZPH01000006">
    <property type="protein sequence ID" value="SNT44668.1"/>
    <property type="molecule type" value="Genomic_DNA"/>
</dbReference>
<gene>
    <name evidence="4" type="ORF">SAMN05421812_106138</name>
</gene>
<dbReference type="PROSITE" id="PS51257">
    <property type="entry name" value="PROKAR_LIPOPROTEIN"/>
    <property type="match status" value="1"/>
</dbReference>
<keyword evidence="5" id="KW-1185">Reference proteome</keyword>
<feature type="signal peptide" evidence="2">
    <location>
        <begin position="1"/>
        <end position="21"/>
    </location>
</feature>
<protein>
    <submittedName>
        <fullName evidence="4">Uncharacterized conserved protein, DUF305 family</fullName>
    </submittedName>
</protein>
<name>A0A239MRS4_9ACTN</name>
<evidence type="ECO:0000256" key="2">
    <source>
        <dbReference type="SAM" id="SignalP"/>
    </source>
</evidence>
<evidence type="ECO:0000313" key="4">
    <source>
        <dbReference type="EMBL" id="SNT44668.1"/>
    </source>
</evidence>
<dbReference type="Proteomes" id="UP000198362">
    <property type="component" value="Unassembled WGS sequence"/>
</dbReference>
<feature type="region of interest" description="Disordered" evidence="1">
    <location>
        <begin position="28"/>
        <end position="52"/>
    </location>
</feature>
<dbReference type="OrthoDB" id="26872at2"/>
<dbReference type="Pfam" id="PF03713">
    <property type="entry name" value="DUF305"/>
    <property type="match status" value="1"/>
</dbReference>